<organism evidence="2 3">
    <name type="scientific">Leishmania tarentolae</name>
    <name type="common">Sauroleishmania tarentolae</name>
    <dbReference type="NCBI Taxonomy" id="5689"/>
    <lineage>
        <taxon>Eukaryota</taxon>
        <taxon>Discoba</taxon>
        <taxon>Euglenozoa</taxon>
        <taxon>Kinetoplastea</taxon>
        <taxon>Metakinetoplastina</taxon>
        <taxon>Trypanosomatida</taxon>
        <taxon>Trypanosomatidae</taxon>
        <taxon>Leishmaniinae</taxon>
        <taxon>Leishmania</taxon>
        <taxon>lizard Leishmania</taxon>
    </lineage>
</organism>
<dbReference type="AlphaFoldDB" id="A0A640K7T1"/>
<evidence type="ECO:0000256" key="1">
    <source>
        <dbReference type="SAM" id="MobiDB-lite"/>
    </source>
</evidence>
<evidence type="ECO:0000313" key="3">
    <source>
        <dbReference type="Proteomes" id="UP000419144"/>
    </source>
</evidence>
<dbReference type="OrthoDB" id="267954at2759"/>
<feature type="compositionally biased region" description="Low complexity" evidence="1">
    <location>
        <begin position="173"/>
        <end position="193"/>
    </location>
</feature>
<keyword evidence="3" id="KW-1185">Reference proteome</keyword>
<dbReference type="Proteomes" id="UP000419144">
    <property type="component" value="Unassembled WGS sequence"/>
</dbReference>
<reference evidence="2" key="1">
    <citation type="submission" date="2019-11" db="EMBL/GenBank/DDBJ databases">
        <title>Leishmania tarentolae CDS.</title>
        <authorList>
            <person name="Goto Y."/>
            <person name="Yamagishi J."/>
        </authorList>
    </citation>
    <scope>NUCLEOTIDE SEQUENCE [LARGE SCALE GENOMIC DNA]</scope>
    <source>
        <strain evidence="2">Parrot Tar II</strain>
    </source>
</reference>
<dbReference type="VEuPathDB" id="TriTrypDB:LtaPh_0401900"/>
<comment type="caution">
    <text evidence="2">The sequence shown here is derived from an EMBL/GenBank/DDBJ whole genome shotgun (WGS) entry which is preliminary data.</text>
</comment>
<evidence type="ECO:0000313" key="2">
    <source>
        <dbReference type="EMBL" id="GET85623.1"/>
    </source>
</evidence>
<protein>
    <submittedName>
        <fullName evidence="2">Surface antigen-like protein</fullName>
    </submittedName>
</protein>
<accession>A0A640K7T1</accession>
<gene>
    <name evidence="2" type="ORF">LtaPh_0401900</name>
</gene>
<name>A0A640K7T1_LEITA</name>
<dbReference type="InterPro" id="IPR009030">
    <property type="entry name" value="Growth_fac_rcpt_cys_sf"/>
</dbReference>
<proteinExistence type="predicted"/>
<sequence>MCATACCPREKRISRCVGVAGVPSRCLVHICRYHVICVSDSLTLSLSRACARARVLPHVRMGASTILHVCVCVCVSAAIGDGEAALRRSHFFGFPVFLLYTYRRRFLCLSLSSSLAVSLLTHGPVAKMKVNRLWICAVLAAVACSAVIASDASELLSSSVPARGSMAPVSVQTTPSSKSTHNSSSITGTTETVSTTSTKTQSLSATASSCAVSNCAVCASTNRNVCTTCNPGYAVDRLGQCMVVGSCHVAHCVTCHTDDNGRCGNCASGYMPTASFKCVPRRSGNAASRTSSLVMSVAVALVFTALAMA</sequence>
<dbReference type="SUPFAM" id="SSF57184">
    <property type="entry name" value="Growth factor receptor domain"/>
    <property type="match status" value="1"/>
</dbReference>
<dbReference type="EMBL" id="BLBS01000004">
    <property type="protein sequence ID" value="GET85623.1"/>
    <property type="molecule type" value="Genomic_DNA"/>
</dbReference>
<feature type="region of interest" description="Disordered" evidence="1">
    <location>
        <begin position="165"/>
        <end position="193"/>
    </location>
</feature>